<gene>
    <name evidence="2" type="ORF">BGC07_06095</name>
</gene>
<name>A0ABX3A148_9GAMM</name>
<accession>A0ABX3A148</accession>
<evidence type="ECO:0000256" key="1">
    <source>
        <dbReference type="SAM" id="Phobius"/>
    </source>
</evidence>
<sequence length="60" mass="7127">MVSLIESQYFILVLPASVPLKTYLDINFYNANLVFNNFLVILVQFYNMAWFQSIIFTNRE</sequence>
<dbReference type="Proteomes" id="UP000094329">
    <property type="component" value="Unassembled WGS sequence"/>
</dbReference>
<proteinExistence type="predicted"/>
<dbReference type="EMBL" id="MDTU01000001">
    <property type="protein sequence ID" value="ODN42582.1"/>
    <property type="molecule type" value="Genomic_DNA"/>
</dbReference>
<keyword evidence="1" id="KW-1133">Transmembrane helix</keyword>
<feature type="transmembrane region" description="Helical" evidence="1">
    <location>
        <begin position="33"/>
        <end position="56"/>
    </location>
</feature>
<keyword evidence="3" id="KW-1185">Reference proteome</keyword>
<reference evidence="2 3" key="1">
    <citation type="submission" date="2016-08" db="EMBL/GenBank/DDBJ databases">
        <title>Draft genome sequence of Candidatus Piscirickettsia litoralis, from seawater.</title>
        <authorList>
            <person name="Wan X."/>
            <person name="Lee A.J."/>
            <person name="Hou S."/>
            <person name="Donachie S.P."/>
        </authorList>
    </citation>
    <scope>NUCLEOTIDE SEQUENCE [LARGE SCALE GENOMIC DNA]</scope>
    <source>
        <strain evidence="2 3">Y2</strain>
    </source>
</reference>
<keyword evidence="1" id="KW-0812">Transmembrane</keyword>
<keyword evidence="1" id="KW-0472">Membrane</keyword>
<evidence type="ECO:0000313" key="2">
    <source>
        <dbReference type="EMBL" id="ODN42582.1"/>
    </source>
</evidence>
<evidence type="ECO:0000313" key="3">
    <source>
        <dbReference type="Proteomes" id="UP000094329"/>
    </source>
</evidence>
<protein>
    <submittedName>
        <fullName evidence="2">Uncharacterized protein</fullName>
    </submittedName>
</protein>
<comment type="caution">
    <text evidence="2">The sequence shown here is derived from an EMBL/GenBank/DDBJ whole genome shotgun (WGS) entry which is preliminary data.</text>
</comment>
<organism evidence="2 3">
    <name type="scientific">Piscirickettsia litoralis</name>
    <dbReference type="NCBI Taxonomy" id="1891921"/>
    <lineage>
        <taxon>Bacteria</taxon>
        <taxon>Pseudomonadati</taxon>
        <taxon>Pseudomonadota</taxon>
        <taxon>Gammaproteobacteria</taxon>
        <taxon>Thiotrichales</taxon>
        <taxon>Piscirickettsiaceae</taxon>
        <taxon>Piscirickettsia</taxon>
    </lineage>
</organism>